<evidence type="ECO:0000259" key="10">
    <source>
        <dbReference type="PROSITE" id="PS50893"/>
    </source>
</evidence>
<feature type="transmembrane region" description="Helical" evidence="9">
    <location>
        <begin position="159"/>
        <end position="189"/>
    </location>
</feature>
<dbReference type="PANTHER" id="PTHR43394">
    <property type="entry name" value="ATP-DEPENDENT PERMEASE MDL1, MITOCHONDRIAL"/>
    <property type="match status" value="1"/>
</dbReference>
<dbReference type="Proteomes" id="UP000478505">
    <property type="component" value="Unassembled WGS sequence"/>
</dbReference>
<dbReference type="InterPro" id="IPR036640">
    <property type="entry name" value="ABC1_TM_sf"/>
</dbReference>
<comment type="subcellular location">
    <subcellularLocation>
        <location evidence="1">Cell membrane</location>
        <topology evidence="1">Multi-pass membrane protein</topology>
    </subcellularLocation>
</comment>
<feature type="transmembrane region" description="Helical" evidence="9">
    <location>
        <begin position="73"/>
        <end position="91"/>
    </location>
</feature>
<dbReference type="Gene3D" id="3.40.50.300">
    <property type="entry name" value="P-loop containing nucleotide triphosphate hydrolases"/>
    <property type="match status" value="1"/>
</dbReference>
<dbReference type="PROSITE" id="PS00211">
    <property type="entry name" value="ABC_TRANSPORTER_1"/>
    <property type="match status" value="1"/>
</dbReference>
<evidence type="ECO:0000256" key="3">
    <source>
        <dbReference type="ARBA" id="ARBA00022475"/>
    </source>
</evidence>
<feature type="domain" description="ABC transmembrane type-1" evidence="11">
    <location>
        <begin position="36"/>
        <end position="321"/>
    </location>
</feature>
<evidence type="ECO:0000313" key="12">
    <source>
        <dbReference type="EMBL" id="NEV94352.1"/>
    </source>
</evidence>
<feature type="domain" description="ABC transporter" evidence="10">
    <location>
        <begin position="356"/>
        <end position="596"/>
    </location>
</feature>
<evidence type="ECO:0000256" key="7">
    <source>
        <dbReference type="ARBA" id="ARBA00022989"/>
    </source>
</evidence>
<name>A0A6B3R264_9FLAO</name>
<keyword evidence="5" id="KW-0547">Nucleotide-binding</keyword>
<dbReference type="GO" id="GO:0016887">
    <property type="term" value="F:ATP hydrolysis activity"/>
    <property type="evidence" value="ECO:0007669"/>
    <property type="project" value="InterPro"/>
</dbReference>
<reference evidence="12 13" key="1">
    <citation type="submission" date="2020-02" db="EMBL/GenBank/DDBJ databases">
        <title>Flavobacteriaceae Psychroflexus bacterium YR1-1, complete genome.</title>
        <authorList>
            <person name="Li Y."/>
            <person name="Wu S."/>
        </authorList>
    </citation>
    <scope>NUCLEOTIDE SEQUENCE [LARGE SCALE GENOMIC DNA]</scope>
    <source>
        <strain evidence="12 13">YR1-1</strain>
    </source>
</reference>
<dbReference type="PANTHER" id="PTHR43394:SF1">
    <property type="entry name" value="ATP-BINDING CASSETTE SUB-FAMILY B MEMBER 10, MITOCHONDRIAL"/>
    <property type="match status" value="1"/>
</dbReference>
<dbReference type="PROSITE" id="PS50893">
    <property type="entry name" value="ABC_TRANSPORTER_2"/>
    <property type="match status" value="1"/>
</dbReference>
<keyword evidence="7 9" id="KW-1133">Transmembrane helix</keyword>
<dbReference type="InterPro" id="IPR017871">
    <property type="entry name" value="ABC_transporter-like_CS"/>
</dbReference>
<evidence type="ECO:0000256" key="2">
    <source>
        <dbReference type="ARBA" id="ARBA00022448"/>
    </source>
</evidence>
<keyword evidence="13" id="KW-1185">Reference proteome</keyword>
<dbReference type="PROSITE" id="PS50929">
    <property type="entry name" value="ABC_TM1F"/>
    <property type="match status" value="1"/>
</dbReference>
<dbReference type="Pfam" id="PF00005">
    <property type="entry name" value="ABC_tran"/>
    <property type="match status" value="1"/>
</dbReference>
<dbReference type="SMART" id="SM00382">
    <property type="entry name" value="AAA"/>
    <property type="match status" value="1"/>
</dbReference>
<dbReference type="InterPro" id="IPR003593">
    <property type="entry name" value="AAA+_ATPase"/>
</dbReference>
<evidence type="ECO:0000256" key="9">
    <source>
        <dbReference type="SAM" id="Phobius"/>
    </source>
</evidence>
<dbReference type="FunFam" id="3.40.50.300:FF:000221">
    <property type="entry name" value="Multidrug ABC transporter ATP-binding protein"/>
    <property type="match status" value="1"/>
</dbReference>
<dbReference type="EMBL" id="JAAIKD010000004">
    <property type="protein sequence ID" value="NEV94352.1"/>
    <property type="molecule type" value="Genomic_DNA"/>
</dbReference>
<dbReference type="SUPFAM" id="SSF52540">
    <property type="entry name" value="P-loop containing nucleoside triphosphate hydrolases"/>
    <property type="match status" value="1"/>
</dbReference>
<keyword evidence="3" id="KW-1003">Cell membrane</keyword>
<evidence type="ECO:0000256" key="6">
    <source>
        <dbReference type="ARBA" id="ARBA00022840"/>
    </source>
</evidence>
<proteinExistence type="predicted"/>
<dbReference type="AlphaFoldDB" id="A0A6B3R264"/>
<keyword evidence="8 9" id="KW-0472">Membrane</keyword>
<dbReference type="InterPro" id="IPR011527">
    <property type="entry name" value="ABC1_TM_dom"/>
</dbReference>
<gene>
    <name evidence="12" type="ORF">G3567_09375</name>
</gene>
<dbReference type="GO" id="GO:0015421">
    <property type="term" value="F:ABC-type oligopeptide transporter activity"/>
    <property type="evidence" value="ECO:0007669"/>
    <property type="project" value="TreeGrafter"/>
</dbReference>
<dbReference type="InterPro" id="IPR039421">
    <property type="entry name" value="Type_1_exporter"/>
</dbReference>
<evidence type="ECO:0000256" key="4">
    <source>
        <dbReference type="ARBA" id="ARBA00022692"/>
    </source>
</evidence>
<keyword evidence="4 9" id="KW-0812">Transmembrane</keyword>
<evidence type="ECO:0000256" key="8">
    <source>
        <dbReference type="ARBA" id="ARBA00023136"/>
    </source>
</evidence>
<dbReference type="InterPro" id="IPR027417">
    <property type="entry name" value="P-loop_NTPase"/>
</dbReference>
<dbReference type="InterPro" id="IPR003439">
    <property type="entry name" value="ABC_transporter-like_ATP-bd"/>
</dbReference>
<evidence type="ECO:0000259" key="11">
    <source>
        <dbReference type="PROSITE" id="PS50929"/>
    </source>
</evidence>
<dbReference type="RefSeq" id="WP_164005062.1">
    <property type="nucleotide sequence ID" value="NZ_JAAIKD010000004.1"/>
</dbReference>
<sequence length="603" mass="68600">MAKAREKKSNFSSLKFVPRFLSKVYHTHPGLFLANVLLRLLKSLIPIALLWVGKEIIDEVILQVDLDNKDLTRLYWLIGIELLLAIFSDVFNRLIALTDGLLGDLYSNSSSIELIQKTAKVELASLEDSEFYDKLERARQQTTSRVTLMSNVLAQIQDLITIISLVTGLIYFYPILILLLVISIIPSFINELKYSQSSYSLQKSWTPERRELDYMRMIGASDVTAKEIKLFGLADFISNTFKRISDKYYKANKKLSIKKSLWGGTFHVFGDLAYYGAYVFIILKAVAGFVTIGDLTFLAGSFSRLRSQLQTVFSRFSNITESAMYLQDYFEFIDMDFSGDHPEQYREGPTEFKHSIRFEHVSFRYPGSEKNVLTNISFELIKGEKLALVGENGAGKTTLIKLLLRLYDPTEGQILMDGVPVQEYRKPDYQKMLGAIFQDFVKYYLTAKINIAVGNIDQEHNLDKIKTAAVQSLANDVIESLPEGYDQGLGRRFRKGAELSGGQWQKIALARAYMSDAPIIILDEPTSALDARAESEVFQRFIGLTEDRTSIIISHRFSTVRMADRILVLQHGQILELGTHQELLAKPQLYAELFELQAEGYRE</sequence>
<protein>
    <submittedName>
        <fullName evidence="12">ABC transporter ATP-binding protein</fullName>
    </submittedName>
</protein>
<accession>A0A6B3R264</accession>
<keyword evidence="2" id="KW-0813">Transport</keyword>
<keyword evidence="6 12" id="KW-0067">ATP-binding</keyword>
<dbReference type="GO" id="GO:0005524">
    <property type="term" value="F:ATP binding"/>
    <property type="evidence" value="ECO:0007669"/>
    <property type="project" value="UniProtKB-KW"/>
</dbReference>
<organism evidence="12 13">
    <name type="scientific">Psychroflexus aurantiacus</name>
    <dbReference type="NCBI Taxonomy" id="2709310"/>
    <lineage>
        <taxon>Bacteria</taxon>
        <taxon>Pseudomonadati</taxon>
        <taxon>Bacteroidota</taxon>
        <taxon>Flavobacteriia</taxon>
        <taxon>Flavobacteriales</taxon>
        <taxon>Flavobacteriaceae</taxon>
        <taxon>Psychroflexus</taxon>
    </lineage>
</organism>
<dbReference type="GO" id="GO:0005886">
    <property type="term" value="C:plasma membrane"/>
    <property type="evidence" value="ECO:0007669"/>
    <property type="project" value="UniProtKB-SubCell"/>
</dbReference>
<evidence type="ECO:0000313" key="13">
    <source>
        <dbReference type="Proteomes" id="UP000478505"/>
    </source>
</evidence>
<evidence type="ECO:0000256" key="5">
    <source>
        <dbReference type="ARBA" id="ARBA00022741"/>
    </source>
</evidence>
<dbReference type="SUPFAM" id="SSF90123">
    <property type="entry name" value="ABC transporter transmembrane region"/>
    <property type="match status" value="1"/>
</dbReference>
<comment type="caution">
    <text evidence="12">The sequence shown here is derived from an EMBL/GenBank/DDBJ whole genome shotgun (WGS) entry which is preliminary data.</text>
</comment>
<dbReference type="Gene3D" id="1.20.1560.10">
    <property type="entry name" value="ABC transporter type 1, transmembrane domain"/>
    <property type="match status" value="1"/>
</dbReference>
<evidence type="ECO:0000256" key="1">
    <source>
        <dbReference type="ARBA" id="ARBA00004651"/>
    </source>
</evidence>